<protein>
    <submittedName>
        <fullName evidence="11">HlyD family efflux transporter periplasmic adaptor subunit</fullName>
    </submittedName>
</protein>
<evidence type="ECO:0000256" key="2">
    <source>
        <dbReference type="ARBA" id="ARBA00009477"/>
    </source>
</evidence>
<comment type="caution">
    <text evidence="11">The sequence shown here is derived from an EMBL/GenBank/DDBJ whole genome shotgun (WGS) entry which is preliminary data.</text>
</comment>
<feature type="domain" description="Multidrug export protein EmrA/FarA alpha-helical hairpin" evidence="10">
    <location>
        <begin position="92"/>
        <end position="226"/>
    </location>
</feature>
<dbReference type="OrthoDB" id="9811754at2"/>
<dbReference type="InterPro" id="IPR050739">
    <property type="entry name" value="MFP"/>
</dbReference>
<dbReference type="SUPFAM" id="SSF111369">
    <property type="entry name" value="HlyD-like secretion proteins"/>
    <property type="match status" value="2"/>
</dbReference>
<dbReference type="RefSeq" id="WP_143949237.1">
    <property type="nucleotide sequence ID" value="NZ_BAABMB010000001.1"/>
</dbReference>
<evidence type="ECO:0000256" key="7">
    <source>
        <dbReference type="ARBA" id="ARBA00022989"/>
    </source>
</evidence>
<keyword evidence="3" id="KW-0813">Transport</keyword>
<dbReference type="Proteomes" id="UP000318405">
    <property type="component" value="Unassembled WGS sequence"/>
</dbReference>
<evidence type="ECO:0000259" key="10">
    <source>
        <dbReference type="Pfam" id="PF25885"/>
    </source>
</evidence>
<dbReference type="Gene3D" id="1.10.287.470">
    <property type="entry name" value="Helix hairpin bin"/>
    <property type="match status" value="2"/>
</dbReference>
<dbReference type="GO" id="GO:0015721">
    <property type="term" value="P:bile acid and bile salt transport"/>
    <property type="evidence" value="ECO:0007669"/>
    <property type="project" value="UniProtKB-ARBA"/>
</dbReference>
<evidence type="ECO:0000313" key="11">
    <source>
        <dbReference type="EMBL" id="TSH92871.1"/>
    </source>
</evidence>
<dbReference type="AlphaFoldDB" id="A0A556AJ20"/>
<dbReference type="Pfam" id="PF25885">
    <property type="entry name" value="HH_EMRA"/>
    <property type="match status" value="1"/>
</dbReference>
<organism evidence="11 12">
    <name type="scientific">Verticiella sediminum</name>
    <dbReference type="NCBI Taxonomy" id="1247510"/>
    <lineage>
        <taxon>Bacteria</taxon>
        <taxon>Pseudomonadati</taxon>
        <taxon>Pseudomonadota</taxon>
        <taxon>Betaproteobacteria</taxon>
        <taxon>Burkholderiales</taxon>
        <taxon>Alcaligenaceae</taxon>
        <taxon>Verticiella</taxon>
    </lineage>
</organism>
<sequence length="425" mass="44552">MSAAPDTVAATPRSPRKRLLLIAALVFLIAAAAYGAWWFLIARHFQSTDDAYVQGDLVQITPQIAGTITGLHADDTDFVQAGQTLVELDRADVEVALAEAESQLAQTVRQVSTLYVQNDGFDAQIRARQADAASAKAALARAQADLRRRQALAQSGGVSGEEILHARTTVETAQAALAAAEAAVANAKAGLAGNETLTAGTDVQDHPNVRLAAARVRQAYLDLARTEIQAPVSGYVARRSGQLGQRVAAGTALMAVVPLDQVWVDANFKEVQIGSMRIGQPATLHADMYGSKVAYRGKVAGLGAGTGSAFALLPAQNASGNWIKVVQRVPVRIELDPEELREHPLLLGLSMNVEVDISDTSGPALSAGRRKDSSYAVNVLSDAQAQARGVIERIIATHLGAGGAPAPAPVAQQPHTRLAVTRNGG</sequence>
<dbReference type="GO" id="GO:0005886">
    <property type="term" value="C:plasma membrane"/>
    <property type="evidence" value="ECO:0007669"/>
    <property type="project" value="UniProtKB-SubCell"/>
</dbReference>
<dbReference type="Gene3D" id="2.40.30.170">
    <property type="match status" value="1"/>
</dbReference>
<keyword evidence="6" id="KW-0812">Transmembrane</keyword>
<evidence type="ECO:0000256" key="1">
    <source>
        <dbReference type="ARBA" id="ARBA00004377"/>
    </source>
</evidence>
<proteinExistence type="inferred from homology"/>
<dbReference type="GO" id="GO:0046677">
    <property type="term" value="P:response to antibiotic"/>
    <property type="evidence" value="ECO:0007669"/>
    <property type="project" value="UniProtKB-ARBA"/>
</dbReference>
<keyword evidence="4" id="KW-1003">Cell membrane</keyword>
<name>A0A556AJ20_9BURK</name>
<reference evidence="11 12" key="1">
    <citation type="submission" date="2019-07" db="EMBL/GenBank/DDBJ databases">
        <title>Qingshengfaniella alkalisoli gen. nov., sp. nov., isolated from saline soil.</title>
        <authorList>
            <person name="Xu L."/>
            <person name="Huang X.-X."/>
            <person name="Sun J.-Q."/>
        </authorList>
    </citation>
    <scope>NUCLEOTIDE SEQUENCE [LARGE SCALE GENOMIC DNA]</scope>
    <source>
        <strain evidence="11 12">DSM 27279</strain>
    </source>
</reference>
<keyword evidence="7" id="KW-1133">Transmembrane helix</keyword>
<dbReference type="FunFam" id="2.40.30.170:FF:000003">
    <property type="entry name" value="Multidrug resistance protein A"/>
    <property type="match status" value="1"/>
</dbReference>
<dbReference type="EMBL" id="VLTJ01000029">
    <property type="protein sequence ID" value="TSH92871.1"/>
    <property type="molecule type" value="Genomic_DNA"/>
</dbReference>
<accession>A0A556AJ20</accession>
<evidence type="ECO:0000256" key="4">
    <source>
        <dbReference type="ARBA" id="ARBA00022475"/>
    </source>
</evidence>
<evidence type="ECO:0000256" key="5">
    <source>
        <dbReference type="ARBA" id="ARBA00022519"/>
    </source>
</evidence>
<gene>
    <name evidence="11" type="ORF">FOZ76_15875</name>
</gene>
<evidence type="ECO:0000256" key="3">
    <source>
        <dbReference type="ARBA" id="ARBA00022448"/>
    </source>
</evidence>
<dbReference type="PANTHER" id="PTHR30386">
    <property type="entry name" value="MEMBRANE FUSION SUBUNIT OF EMRAB-TOLC MULTIDRUG EFFLUX PUMP"/>
    <property type="match status" value="1"/>
</dbReference>
<dbReference type="GO" id="GO:1990961">
    <property type="term" value="P:xenobiotic detoxification by transmembrane export across the plasma membrane"/>
    <property type="evidence" value="ECO:0007669"/>
    <property type="project" value="UniProtKB-ARBA"/>
</dbReference>
<dbReference type="PANTHER" id="PTHR30386:SF19">
    <property type="entry name" value="MULTIDRUG EXPORT PROTEIN EMRA-RELATED"/>
    <property type="match status" value="1"/>
</dbReference>
<evidence type="ECO:0000256" key="6">
    <source>
        <dbReference type="ARBA" id="ARBA00022692"/>
    </source>
</evidence>
<keyword evidence="5" id="KW-0997">Cell inner membrane</keyword>
<dbReference type="InterPro" id="IPR058633">
    <property type="entry name" value="EmrA/FarA_HH"/>
</dbReference>
<comment type="subcellular location">
    <subcellularLocation>
        <location evidence="1">Cell inner membrane</location>
        <topology evidence="1">Single-pass membrane protein</topology>
    </subcellularLocation>
</comment>
<evidence type="ECO:0000256" key="9">
    <source>
        <dbReference type="SAM" id="MobiDB-lite"/>
    </source>
</evidence>
<evidence type="ECO:0000313" key="12">
    <source>
        <dbReference type="Proteomes" id="UP000318405"/>
    </source>
</evidence>
<keyword evidence="12" id="KW-1185">Reference proteome</keyword>
<dbReference type="Gene3D" id="2.40.50.100">
    <property type="match status" value="1"/>
</dbReference>
<comment type="similarity">
    <text evidence="2">Belongs to the membrane fusion protein (MFP) (TC 8.A.1) family.</text>
</comment>
<evidence type="ECO:0000256" key="8">
    <source>
        <dbReference type="ARBA" id="ARBA00023136"/>
    </source>
</evidence>
<keyword evidence="8" id="KW-0472">Membrane</keyword>
<feature type="region of interest" description="Disordered" evidence="9">
    <location>
        <begin position="405"/>
        <end position="425"/>
    </location>
</feature>